<dbReference type="InterPro" id="IPR036396">
    <property type="entry name" value="Cyt_P450_sf"/>
</dbReference>
<dbReference type="InterPro" id="IPR001128">
    <property type="entry name" value="Cyt_P450"/>
</dbReference>
<proteinExistence type="inferred from homology"/>
<dbReference type="SUPFAM" id="SSF48264">
    <property type="entry name" value="Cytochrome P450"/>
    <property type="match status" value="1"/>
</dbReference>
<dbReference type="GO" id="GO:0004497">
    <property type="term" value="F:monooxygenase activity"/>
    <property type="evidence" value="ECO:0007669"/>
    <property type="project" value="InterPro"/>
</dbReference>
<dbReference type="EMBL" id="CP052766">
    <property type="protein sequence ID" value="QJR81281.1"/>
    <property type="molecule type" value="Genomic_DNA"/>
</dbReference>
<dbReference type="GO" id="GO:0020037">
    <property type="term" value="F:heme binding"/>
    <property type="evidence" value="ECO:0007669"/>
    <property type="project" value="InterPro"/>
</dbReference>
<dbReference type="AlphaFoldDB" id="A0A6M4MDM0"/>
<keyword evidence="3 6" id="KW-0479">Metal-binding</keyword>
<sequence length="419" mass="48254">MSNIPSTRWPDSTLALLTEGYEFISKRCQRYNTDMFKTRLLLQKVVCMRGEEAAKIFYDNQHFKRHGAMPQRVQKTLLGQGGVQGLDGEAHRCRKDMFMSLMSPARIDLIGQLTAKHWREAQKSWQTQEKVNLFVEVNLILCRAACEWADVPLVEAQVKPFTEELVAMIEAPAALGLRHWQGRKARDHAEERLARLIEDIRSNAQPTGEQTAARTMAFHKDVNGNLLEPRIAAVELLNILRPIVAIGRFIVFSALALHEHPPYRQKLQTGDEQMLTHFVQEVRRYYPFFPTVAGIVKQAFSWQGYKFPKGRWVLLDLYGTNRDPRLWERPNEFRPERFESRDINSFNLIPQGGGDYHQHHRCAGEWVTLEVMKVALHALTQEMEYTVPPQDLSFSLSHMPAIPKSRFIISDVQAKPGNL</sequence>
<keyword evidence="2 6" id="KW-0349">Heme</keyword>
<keyword evidence="8" id="KW-1185">Reference proteome</keyword>
<organism evidence="7 8">
    <name type="scientific">Alteromonas pelagimontana</name>
    <dbReference type="NCBI Taxonomy" id="1858656"/>
    <lineage>
        <taxon>Bacteria</taxon>
        <taxon>Pseudomonadati</taxon>
        <taxon>Pseudomonadota</taxon>
        <taxon>Gammaproteobacteria</taxon>
        <taxon>Alteromonadales</taxon>
        <taxon>Alteromonadaceae</taxon>
        <taxon>Alteromonas/Salinimonas group</taxon>
        <taxon>Alteromonas</taxon>
    </lineage>
</organism>
<reference evidence="8" key="1">
    <citation type="submission" date="2014-12" db="EMBL/GenBank/DDBJ databases">
        <title>Complete genome sequence of a multi-drug resistant Klebsiella pneumoniae.</title>
        <authorList>
            <person name="Hua X."/>
            <person name="Chen Q."/>
            <person name="Li X."/>
            <person name="Feng Y."/>
            <person name="Ruan Z."/>
            <person name="Yu Y."/>
        </authorList>
    </citation>
    <scope>NUCLEOTIDE SEQUENCE [LARGE SCALE GENOMIC DNA]</scope>
    <source>
        <strain evidence="8">5.12</strain>
    </source>
</reference>
<evidence type="ECO:0000256" key="6">
    <source>
        <dbReference type="PIRSR" id="PIRSR602401-1"/>
    </source>
</evidence>
<evidence type="ECO:0000256" key="4">
    <source>
        <dbReference type="ARBA" id="ARBA00023002"/>
    </source>
</evidence>
<dbReference type="GO" id="GO:0016705">
    <property type="term" value="F:oxidoreductase activity, acting on paired donors, with incorporation or reduction of molecular oxygen"/>
    <property type="evidence" value="ECO:0007669"/>
    <property type="project" value="InterPro"/>
</dbReference>
<dbReference type="GO" id="GO:0005506">
    <property type="term" value="F:iron ion binding"/>
    <property type="evidence" value="ECO:0007669"/>
    <property type="project" value="InterPro"/>
</dbReference>
<dbReference type="InterPro" id="IPR002401">
    <property type="entry name" value="Cyt_P450_E_grp-I"/>
</dbReference>
<comment type="cofactor">
    <cofactor evidence="6">
        <name>heme</name>
        <dbReference type="ChEBI" id="CHEBI:30413"/>
    </cofactor>
</comment>
<dbReference type="InterPro" id="IPR050705">
    <property type="entry name" value="Cytochrome_P450_3A"/>
</dbReference>
<protein>
    <submittedName>
        <fullName evidence="7">Cytochrome P450</fullName>
    </submittedName>
</protein>
<evidence type="ECO:0000256" key="1">
    <source>
        <dbReference type="ARBA" id="ARBA00010617"/>
    </source>
</evidence>
<keyword evidence="5 6" id="KW-0408">Iron</keyword>
<dbReference type="PRINTS" id="PR00463">
    <property type="entry name" value="EP450I"/>
</dbReference>
<dbReference type="CDD" id="cd11067">
    <property type="entry name" value="CYP152"/>
    <property type="match status" value="1"/>
</dbReference>
<keyword evidence="4" id="KW-0560">Oxidoreductase</keyword>
<comment type="similarity">
    <text evidence="1">Belongs to the cytochrome P450 family.</text>
</comment>
<evidence type="ECO:0000256" key="5">
    <source>
        <dbReference type="ARBA" id="ARBA00023004"/>
    </source>
</evidence>
<dbReference type="Gene3D" id="1.10.630.10">
    <property type="entry name" value="Cytochrome P450"/>
    <property type="match status" value="1"/>
</dbReference>
<gene>
    <name evidence="7" type="ORF">CA267_011060</name>
</gene>
<dbReference type="OrthoDB" id="9764248at2"/>
<dbReference type="RefSeq" id="WP_075607425.1">
    <property type="nucleotide sequence ID" value="NZ_CP052766.1"/>
</dbReference>
<evidence type="ECO:0000313" key="8">
    <source>
        <dbReference type="Proteomes" id="UP000219285"/>
    </source>
</evidence>
<dbReference type="PANTHER" id="PTHR24302">
    <property type="entry name" value="CYTOCHROME P450 FAMILY 3"/>
    <property type="match status" value="1"/>
</dbReference>
<accession>A0A6M4MDM0</accession>
<dbReference type="KEGG" id="apel:CA267_011060"/>
<evidence type="ECO:0000256" key="2">
    <source>
        <dbReference type="ARBA" id="ARBA00022617"/>
    </source>
</evidence>
<dbReference type="Proteomes" id="UP000219285">
    <property type="component" value="Chromosome"/>
</dbReference>
<dbReference type="Pfam" id="PF00067">
    <property type="entry name" value="p450"/>
    <property type="match status" value="1"/>
</dbReference>
<reference evidence="7 8" key="2">
    <citation type="submission" date="2020-04" db="EMBL/GenBank/DDBJ databases">
        <title>Complete genome sequence of Alteromonas pelagimontana 5.12T.</title>
        <authorList>
            <person name="Sinha R.K."/>
            <person name="Krishnan K.P."/>
            <person name="Kurian J.P."/>
        </authorList>
    </citation>
    <scope>NUCLEOTIDE SEQUENCE [LARGE SCALE GENOMIC DNA]</scope>
    <source>
        <strain evidence="7 8">5.12</strain>
    </source>
</reference>
<evidence type="ECO:0000313" key="7">
    <source>
        <dbReference type="EMBL" id="QJR81281.1"/>
    </source>
</evidence>
<feature type="binding site" description="axial binding residue" evidence="6">
    <location>
        <position position="362"/>
    </location>
    <ligand>
        <name>heme</name>
        <dbReference type="ChEBI" id="CHEBI:30413"/>
    </ligand>
    <ligandPart>
        <name>Fe</name>
        <dbReference type="ChEBI" id="CHEBI:18248"/>
    </ligandPart>
</feature>
<name>A0A6M4MDM0_9ALTE</name>
<evidence type="ECO:0000256" key="3">
    <source>
        <dbReference type="ARBA" id="ARBA00022723"/>
    </source>
</evidence>
<dbReference type="PANTHER" id="PTHR24302:SF15">
    <property type="entry name" value="FATTY-ACID PEROXYGENASE"/>
    <property type="match status" value="1"/>
</dbReference>